<evidence type="ECO:0000256" key="2">
    <source>
        <dbReference type="SAM" id="SignalP"/>
    </source>
</evidence>
<dbReference type="InterPro" id="IPR053208">
    <property type="entry name" value="GMC_Oxidoreductase_CD"/>
</dbReference>
<keyword evidence="5" id="KW-1185">Reference proteome</keyword>
<name>A0A3M2S7V9_9HYPO</name>
<dbReference type="PANTHER" id="PTHR47190">
    <property type="entry name" value="DEHYDROGENASE, PUTATIVE-RELATED"/>
    <property type="match status" value="1"/>
</dbReference>
<feature type="domain" description="Cellobiose dehydrogenase-like cytochrome" evidence="3">
    <location>
        <begin position="53"/>
        <end position="237"/>
    </location>
</feature>
<comment type="caution">
    <text evidence="4">The sequence shown here is derived from an EMBL/GenBank/DDBJ whole genome shotgun (WGS) entry which is preliminary data.</text>
</comment>
<keyword evidence="2" id="KW-0732">Signal</keyword>
<dbReference type="Gene3D" id="2.60.40.1210">
    <property type="entry name" value="Cellobiose dehydrogenase, cytochrome domain"/>
    <property type="match status" value="1"/>
</dbReference>
<feature type="compositionally biased region" description="Acidic residues" evidence="1">
    <location>
        <begin position="279"/>
        <end position="292"/>
    </location>
</feature>
<evidence type="ECO:0000313" key="5">
    <source>
        <dbReference type="Proteomes" id="UP000277212"/>
    </source>
</evidence>
<dbReference type="OrthoDB" id="413885at2759"/>
<dbReference type="Proteomes" id="UP000277212">
    <property type="component" value="Unassembled WGS sequence"/>
</dbReference>
<dbReference type="EMBL" id="NKUJ01000103">
    <property type="protein sequence ID" value="RMJ13648.1"/>
    <property type="molecule type" value="Genomic_DNA"/>
</dbReference>
<feature type="region of interest" description="Disordered" evidence="1">
    <location>
        <begin position="254"/>
        <end position="292"/>
    </location>
</feature>
<feature type="chain" id="PRO_5018261171" description="Cellobiose dehydrogenase-like cytochrome domain-containing protein" evidence="2">
    <location>
        <begin position="37"/>
        <end position="292"/>
    </location>
</feature>
<dbReference type="SUPFAM" id="SSF49344">
    <property type="entry name" value="CBD9-like"/>
    <property type="match status" value="1"/>
</dbReference>
<evidence type="ECO:0000313" key="4">
    <source>
        <dbReference type="EMBL" id="RMJ13648.1"/>
    </source>
</evidence>
<accession>A0A3M2S7V9</accession>
<dbReference type="Pfam" id="PF16010">
    <property type="entry name" value="CDH-cyt"/>
    <property type="match status" value="1"/>
</dbReference>
<dbReference type="CDD" id="cd09630">
    <property type="entry name" value="CDH_like_cytochrome"/>
    <property type="match status" value="1"/>
</dbReference>
<dbReference type="STRING" id="2010991.A0A3M2S7V9"/>
<evidence type="ECO:0000256" key="1">
    <source>
        <dbReference type="SAM" id="MobiDB-lite"/>
    </source>
</evidence>
<sequence length="292" mass="30491">MHLFSSLRHRQAVHHQHINPHRLLVTTLLVPALALAQDDDDPTSSTRQFSQPFVDQVTGLNMERFFGARTSFAFAFALPETQPGAGAGAGSFIGQLSFPLVNGQGWGSFGLTGDMEGNFILAAWPDGNGGVMASFRQATNEDNPPEVAGQFRVRPLPEGVSVNSTSLLYTFLCENCLDSTLGLGPEATAGNAVMGWALSERSPRGDPSDPGAFLGFHERGFGPFTARLAQAKTAGFDAVAATALDPVRDSGNAVAAVPGAFQEGSGDEDSGDEGGAVDGDGDDSGDDSDDDD</sequence>
<evidence type="ECO:0000259" key="3">
    <source>
        <dbReference type="Pfam" id="PF16010"/>
    </source>
</evidence>
<gene>
    <name evidence="4" type="ORF">CDV36_006692</name>
</gene>
<organism evidence="4 5">
    <name type="scientific">Fusarium kuroshium</name>
    <dbReference type="NCBI Taxonomy" id="2010991"/>
    <lineage>
        <taxon>Eukaryota</taxon>
        <taxon>Fungi</taxon>
        <taxon>Dikarya</taxon>
        <taxon>Ascomycota</taxon>
        <taxon>Pezizomycotina</taxon>
        <taxon>Sordariomycetes</taxon>
        <taxon>Hypocreomycetidae</taxon>
        <taxon>Hypocreales</taxon>
        <taxon>Nectriaceae</taxon>
        <taxon>Fusarium</taxon>
        <taxon>Fusarium solani species complex</taxon>
    </lineage>
</organism>
<dbReference type="PANTHER" id="PTHR47190:SF1">
    <property type="entry name" value="GLUCOSE-METHANOL-CHOLINE OXIDOREDUCTASE N-TERMINAL DOMAIN-CONTAINING PROTEIN"/>
    <property type="match status" value="1"/>
</dbReference>
<protein>
    <recommendedName>
        <fullName evidence="3">Cellobiose dehydrogenase-like cytochrome domain-containing protein</fullName>
    </recommendedName>
</protein>
<dbReference type="AlphaFoldDB" id="A0A3M2S7V9"/>
<dbReference type="InterPro" id="IPR015920">
    <property type="entry name" value="Cellobiose_DH-like_cyt"/>
</dbReference>
<proteinExistence type="predicted"/>
<feature type="signal peptide" evidence="2">
    <location>
        <begin position="1"/>
        <end position="36"/>
    </location>
</feature>
<reference evidence="4 5" key="1">
    <citation type="submission" date="2017-06" db="EMBL/GenBank/DDBJ databases">
        <title>Comparative genomic analysis of Ambrosia Fusariam Clade fungi.</title>
        <authorList>
            <person name="Stajich J.E."/>
            <person name="Carrillo J."/>
            <person name="Kijimoto T."/>
            <person name="Eskalen A."/>
            <person name="O'Donnell K."/>
            <person name="Kasson M."/>
        </authorList>
    </citation>
    <scope>NUCLEOTIDE SEQUENCE [LARGE SCALE GENOMIC DNA]</scope>
    <source>
        <strain evidence="4">UCR3666</strain>
    </source>
</reference>